<dbReference type="InterPro" id="IPR027417">
    <property type="entry name" value="P-loop_NTPase"/>
</dbReference>
<feature type="domain" description="Helicase ATP-binding" evidence="6">
    <location>
        <begin position="459"/>
        <end position="586"/>
    </location>
</feature>
<dbReference type="InterPro" id="IPR011545">
    <property type="entry name" value="DEAD/DEAH_box_helicase_dom"/>
</dbReference>
<keyword evidence="3" id="KW-0347">Helicase</keyword>
<dbReference type="GO" id="GO:0016787">
    <property type="term" value="F:hydrolase activity"/>
    <property type="evidence" value="ECO:0007669"/>
    <property type="project" value="UniProtKB-KW"/>
</dbReference>
<dbReference type="GO" id="GO:0003678">
    <property type="term" value="F:DNA helicase activity"/>
    <property type="evidence" value="ECO:0007669"/>
    <property type="project" value="TreeGrafter"/>
</dbReference>
<dbReference type="InterPro" id="IPR050474">
    <property type="entry name" value="Hel308_SKI2-like"/>
</dbReference>
<evidence type="ECO:0000256" key="5">
    <source>
        <dbReference type="SAM" id="MobiDB-lite"/>
    </source>
</evidence>
<dbReference type="Gene3D" id="3.40.50.300">
    <property type="entry name" value="P-loop containing nucleotide triphosphate hydrolases"/>
    <property type="match status" value="1"/>
</dbReference>
<evidence type="ECO:0000256" key="4">
    <source>
        <dbReference type="ARBA" id="ARBA00022840"/>
    </source>
</evidence>
<dbReference type="InterPro" id="IPR014001">
    <property type="entry name" value="Helicase_ATP-bd"/>
</dbReference>
<dbReference type="Pfam" id="PF00270">
    <property type="entry name" value="DEAD"/>
    <property type="match status" value="1"/>
</dbReference>
<feature type="region of interest" description="Disordered" evidence="5">
    <location>
        <begin position="206"/>
        <end position="233"/>
    </location>
</feature>
<dbReference type="FunFam" id="3.40.50.300:FF:003287">
    <property type="entry name" value="U5 small nuclear ribonucleoprotein 200 kDa helicase"/>
    <property type="match status" value="1"/>
</dbReference>
<dbReference type="GO" id="GO:0000712">
    <property type="term" value="P:resolution of meiotic recombination intermediates"/>
    <property type="evidence" value="ECO:0007669"/>
    <property type="project" value="TreeGrafter"/>
</dbReference>
<dbReference type="InterPro" id="IPR041094">
    <property type="entry name" value="Brr2_helicase_PWI"/>
</dbReference>
<dbReference type="Pfam" id="PF21188">
    <property type="entry name" value="BRR2_plug"/>
    <property type="match status" value="1"/>
</dbReference>
<proteinExistence type="predicted"/>
<evidence type="ECO:0000313" key="7">
    <source>
        <dbReference type="EMBL" id="CAD7400131.1"/>
    </source>
</evidence>
<dbReference type="GO" id="GO:0005524">
    <property type="term" value="F:ATP binding"/>
    <property type="evidence" value="ECO:0007669"/>
    <property type="project" value="UniProtKB-KW"/>
</dbReference>
<evidence type="ECO:0000259" key="6">
    <source>
        <dbReference type="PROSITE" id="PS51192"/>
    </source>
</evidence>
<dbReference type="GO" id="GO:0005634">
    <property type="term" value="C:nucleus"/>
    <property type="evidence" value="ECO:0007669"/>
    <property type="project" value="TreeGrafter"/>
</dbReference>
<dbReference type="GO" id="GO:0003676">
    <property type="term" value="F:nucleic acid binding"/>
    <property type="evidence" value="ECO:0007669"/>
    <property type="project" value="InterPro"/>
</dbReference>
<evidence type="ECO:0000256" key="3">
    <source>
        <dbReference type="ARBA" id="ARBA00022806"/>
    </source>
</evidence>
<gene>
    <name evidence="7" type="ORF">TCEB3V08_LOCUS5349</name>
</gene>
<keyword evidence="2" id="KW-0378">Hydrolase</keyword>
<dbReference type="SUPFAM" id="SSF52540">
    <property type="entry name" value="P-loop containing nucleoside triphosphate hydrolases"/>
    <property type="match status" value="1"/>
</dbReference>
<sequence length="586" mass="66215">MADAAARQLQYEYKANSNLVLQADVRLIERRSRDEATGEVMSLVGKLDGTRMGDRHQRTRPVKAAERKAKRQKRDEAQYDFTRMKGATLLSEGVDEMVGILYRPKTQETRQTYEVLLSFIQEALGDQPRDILCGAADEVLAVLKNDRLKEREKKRETEALLGPLAEERFALLVNLGKKITDFGTEEKTQTTDENIDETYGINVQFEESEEEDDEDMYGEVREDEDEEEGEEARFDRSIHAENLGGVEEMKKEKALHPLDIDAYWLQRCLSKIYNDAMVSQAKAAEVLSVLRDAGDDRDFLYCTLLASSQSEPERQKIRDKMNEDSSLSRILRQLDTGKGEDDGGGEEGAMRRENRRKDQAEEGGDGVGGQVAGSRQLIDLEDLAFTQGSHLMANKRCQLPDGSFRKQRKGYEEVHVPALKPKPFAPDETLYAVDKLPKYVQPAFEDVKSLNRIQSRLYKTALDSDENLLLCAPTGAGKTNVALLCMLREIGKHINSDGTINTDEFKIIYVAPMRSLVQEMVGNFGKRLSTYNLTVSELTGDHQLTREQIQATQVIVCTPEKWDIITRKGGEKTFTQLVRLIVIVSI</sequence>
<dbReference type="Pfam" id="PF18149">
    <property type="entry name" value="Helicase_PWI"/>
    <property type="match status" value="2"/>
</dbReference>
<feature type="compositionally biased region" description="Basic and acidic residues" evidence="5">
    <location>
        <begin position="311"/>
        <end position="323"/>
    </location>
</feature>
<organism evidence="7">
    <name type="scientific">Timema cristinae</name>
    <name type="common">Walking stick</name>
    <dbReference type="NCBI Taxonomy" id="61476"/>
    <lineage>
        <taxon>Eukaryota</taxon>
        <taxon>Metazoa</taxon>
        <taxon>Ecdysozoa</taxon>
        <taxon>Arthropoda</taxon>
        <taxon>Hexapoda</taxon>
        <taxon>Insecta</taxon>
        <taxon>Pterygota</taxon>
        <taxon>Neoptera</taxon>
        <taxon>Polyneoptera</taxon>
        <taxon>Phasmatodea</taxon>
        <taxon>Timematodea</taxon>
        <taxon>Timematoidea</taxon>
        <taxon>Timematidae</taxon>
        <taxon>Timema</taxon>
    </lineage>
</organism>
<name>A0A7R9CRI5_TIMCR</name>
<feature type="region of interest" description="Disordered" evidence="5">
    <location>
        <begin position="311"/>
        <end position="371"/>
    </location>
</feature>
<dbReference type="EMBL" id="OC317996">
    <property type="protein sequence ID" value="CAD7400131.1"/>
    <property type="molecule type" value="Genomic_DNA"/>
</dbReference>
<reference evidence="7" key="1">
    <citation type="submission" date="2020-11" db="EMBL/GenBank/DDBJ databases">
        <authorList>
            <person name="Tran Van P."/>
        </authorList>
    </citation>
    <scope>NUCLEOTIDE SEQUENCE</scope>
</reference>
<feature type="compositionally biased region" description="Basic and acidic residues" evidence="5">
    <location>
        <begin position="348"/>
        <end position="360"/>
    </location>
</feature>
<dbReference type="PANTHER" id="PTHR47961:SF4">
    <property type="entry name" value="ACTIVATING SIGNAL COINTEGRATOR 1 COMPLEX SUBUNIT 3"/>
    <property type="match status" value="1"/>
</dbReference>
<dbReference type="PANTHER" id="PTHR47961">
    <property type="entry name" value="DNA POLYMERASE THETA, PUTATIVE (AFU_ORTHOLOGUE AFUA_1G05260)-RELATED"/>
    <property type="match status" value="1"/>
</dbReference>
<evidence type="ECO:0000256" key="1">
    <source>
        <dbReference type="ARBA" id="ARBA00022741"/>
    </source>
</evidence>
<dbReference type="PROSITE" id="PS51192">
    <property type="entry name" value="HELICASE_ATP_BIND_1"/>
    <property type="match status" value="1"/>
</dbReference>
<protein>
    <recommendedName>
        <fullName evidence="6">Helicase ATP-binding domain-containing protein</fullName>
    </recommendedName>
</protein>
<dbReference type="InterPro" id="IPR048863">
    <property type="entry name" value="BRR2_plug"/>
</dbReference>
<keyword evidence="1" id="KW-0547">Nucleotide-binding</keyword>
<feature type="compositionally biased region" description="Acidic residues" evidence="5">
    <location>
        <begin position="206"/>
        <end position="230"/>
    </location>
</feature>
<keyword evidence="4" id="KW-0067">ATP-binding</keyword>
<accession>A0A7R9CRI5</accession>
<evidence type="ECO:0000256" key="2">
    <source>
        <dbReference type="ARBA" id="ARBA00022801"/>
    </source>
</evidence>
<dbReference type="AlphaFoldDB" id="A0A7R9CRI5"/>